<accession>A0A0F9AXU9</accession>
<evidence type="ECO:0000313" key="1">
    <source>
        <dbReference type="EMBL" id="KKL06357.1"/>
    </source>
</evidence>
<gene>
    <name evidence="1" type="ORF">LCGC14_2596870</name>
</gene>
<dbReference type="EMBL" id="LAZR01043741">
    <property type="protein sequence ID" value="KKL06357.1"/>
    <property type="molecule type" value="Genomic_DNA"/>
</dbReference>
<reference evidence="1" key="1">
    <citation type="journal article" date="2015" name="Nature">
        <title>Complex archaea that bridge the gap between prokaryotes and eukaryotes.</title>
        <authorList>
            <person name="Spang A."/>
            <person name="Saw J.H."/>
            <person name="Jorgensen S.L."/>
            <person name="Zaremba-Niedzwiedzka K."/>
            <person name="Martijn J."/>
            <person name="Lind A.E."/>
            <person name="van Eijk R."/>
            <person name="Schleper C."/>
            <person name="Guy L."/>
            <person name="Ettema T.J."/>
        </authorList>
    </citation>
    <scope>NUCLEOTIDE SEQUENCE</scope>
</reference>
<comment type="caution">
    <text evidence="1">The sequence shown here is derived from an EMBL/GenBank/DDBJ whole genome shotgun (WGS) entry which is preliminary data.</text>
</comment>
<organism evidence="1">
    <name type="scientific">marine sediment metagenome</name>
    <dbReference type="NCBI Taxonomy" id="412755"/>
    <lineage>
        <taxon>unclassified sequences</taxon>
        <taxon>metagenomes</taxon>
        <taxon>ecological metagenomes</taxon>
    </lineage>
</organism>
<dbReference type="AlphaFoldDB" id="A0A0F9AXU9"/>
<proteinExistence type="predicted"/>
<feature type="non-terminal residue" evidence="1">
    <location>
        <position position="28"/>
    </location>
</feature>
<protein>
    <submittedName>
        <fullName evidence="1">Uncharacterized protein</fullName>
    </submittedName>
</protein>
<sequence length="28" mass="3021">MTKFSDVQLRDVVIVVSSTDEPPEGGKS</sequence>
<name>A0A0F9AXU9_9ZZZZ</name>